<evidence type="ECO:0000313" key="11">
    <source>
        <dbReference type="Proteomes" id="UP000563838"/>
    </source>
</evidence>
<name>A0A2L1CAS4_METMI</name>
<dbReference type="Pfam" id="PF02643">
    <property type="entry name" value="DUF192"/>
    <property type="match status" value="1"/>
</dbReference>
<gene>
    <name evidence="2" type="ORF">HNP87_001876</name>
    <name evidence="3" type="ORF">HNP89_001990</name>
    <name evidence="4" type="ORF">HNP91_001951</name>
    <name evidence="6" type="ORF">HNP92_001977</name>
    <name evidence="5" type="ORF">HNP94_001995</name>
    <name evidence="7" type="ORF">HNP96_001882</name>
    <name evidence="1" type="ORF">MMJJ_10780</name>
</gene>
<dbReference type="Proteomes" id="UP000239462">
    <property type="component" value="Chromosome"/>
</dbReference>
<evidence type="ECO:0000313" key="10">
    <source>
        <dbReference type="Proteomes" id="UP000536195"/>
    </source>
</evidence>
<dbReference type="EMBL" id="JACDUK010000006">
    <property type="protein sequence ID" value="MBA2854012.1"/>
    <property type="molecule type" value="Genomic_DNA"/>
</dbReference>
<dbReference type="Proteomes" id="UP000536195">
    <property type="component" value="Unassembled WGS sequence"/>
</dbReference>
<proteinExistence type="predicted"/>
<organism evidence="1 8">
    <name type="scientific">Methanococcus maripaludis</name>
    <name type="common">Methanococcus deltae</name>
    <dbReference type="NCBI Taxonomy" id="39152"/>
    <lineage>
        <taxon>Archaea</taxon>
        <taxon>Methanobacteriati</taxon>
        <taxon>Methanobacteriota</taxon>
        <taxon>Methanomada group</taxon>
        <taxon>Methanococci</taxon>
        <taxon>Methanococcales</taxon>
        <taxon>Methanococcaceae</taxon>
        <taxon>Methanococcus</taxon>
    </lineage>
</organism>
<evidence type="ECO:0000313" key="4">
    <source>
        <dbReference type="EMBL" id="MBA2861116.1"/>
    </source>
</evidence>
<dbReference type="RefSeq" id="WP_104837986.1">
    <property type="nucleotide sequence ID" value="NZ_CP026606.1"/>
</dbReference>
<dbReference type="Proteomes" id="UP000563838">
    <property type="component" value="Unassembled WGS sequence"/>
</dbReference>
<dbReference type="KEGG" id="mmad:MMJJ_10780"/>
<evidence type="ECO:0000313" key="1">
    <source>
        <dbReference type="EMBL" id="AVB76472.1"/>
    </source>
</evidence>
<evidence type="ECO:0000313" key="6">
    <source>
        <dbReference type="EMBL" id="MBB6402654.1"/>
    </source>
</evidence>
<dbReference type="EMBL" id="JACHED010000006">
    <property type="protein sequence ID" value="MBB6497822.1"/>
    <property type="molecule type" value="Genomic_DNA"/>
</dbReference>
<dbReference type="Gene3D" id="2.60.120.1140">
    <property type="entry name" value="Protein of unknown function DUF192"/>
    <property type="match status" value="1"/>
</dbReference>
<dbReference type="PANTHER" id="PTHR37953:SF1">
    <property type="entry name" value="UPF0127 PROTEIN MJ1496"/>
    <property type="match status" value="1"/>
</dbReference>
<sequence length="111" mass="12956">MNPKTLEINGKTYSVNIADNFIKRAFGLMFRDISENEGLFFKYGNRRLHIHTFFMKYPIDVIFLKDDKIVDVATNLIPWKTYNSKVKSNRMFEVKASGITAELIGKKIKFN</sequence>
<dbReference type="PANTHER" id="PTHR37953">
    <property type="entry name" value="UPF0127 PROTEIN MJ1496"/>
    <property type="match status" value="1"/>
</dbReference>
<dbReference type="EMBL" id="CP026606">
    <property type="protein sequence ID" value="AVB76472.1"/>
    <property type="molecule type" value="Genomic_DNA"/>
</dbReference>
<dbReference type="GeneID" id="36102165"/>
<protein>
    <recommendedName>
        <fullName evidence="15">DUF192 domain-containing protein</fullName>
    </recommendedName>
</protein>
<evidence type="ECO:0000313" key="3">
    <source>
        <dbReference type="EMBL" id="MBA2854012.1"/>
    </source>
</evidence>
<evidence type="ECO:0000313" key="9">
    <source>
        <dbReference type="Proteomes" id="UP000522365"/>
    </source>
</evidence>
<reference evidence="8" key="1">
    <citation type="journal article" date="2018" name="Genome Announc.">
        <title>Complete Genome Sequence of the Methanococcus maripaludis Type Strain JJ (DSM 2067), a Model for Selenoprotein Synthesis in Archaea.</title>
        <authorList>
            <person name="Poehlein A."/>
            <person name="Heym D."/>
            <person name="Quitzke V."/>
            <person name="Fersch J."/>
            <person name="Daniel R."/>
            <person name="Rother M."/>
        </authorList>
    </citation>
    <scope>NUCLEOTIDE SEQUENCE [LARGE SCALE GENOMIC DNA]</scope>
    <source>
        <strain evidence="8">DSM 2067</strain>
    </source>
</reference>
<dbReference type="EMBL" id="JACDUI010000004">
    <property type="protein sequence ID" value="MBA2841325.1"/>
    <property type="molecule type" value="Genomic_DNA"/>
</dbReference>
<reference evidence="1" key="2">
    <citation type="submission" date="2018-02" db="EMBL/GenBank/DDBJ databases">
        <title>Complete genome sequence of the Methanococcus maripaludis type strain JJ (DSM 2067), a model for selenoprotein synthesis in Archaea.</title>
        <authorList>
            <person name="Poehlein A."/>
            <person name="Heym D."/>
            <person name="Quitzke V."/>
            <person name="Fersch J."/>
            <person name="Daniel R."/>
            <person name="Rother M."/>
        </authorList>
    </citation>
    <scope>NUCLEOTIDE SEQUENCE [LARGE SCALE GENOMIC DNA]</scope>
    <source>
        <strain evidence="1">DSM 2067</strain>
    </source>
</reference>
<reference evidence="10 14" key="3">
    <citation type="submission" date="2020-08" db="EMBL/GenBank/DDBJ databases">
        <title>Genomic Encyclopedia of Type Strains, Phase IV (KMG-V): Genome sequencing to study the core and pangenomes of soil and plant-associated prokaryotes.</title>
        <authorList>
            <person name="Whitman W."/>
        </authorList>
    </citation>
    <scope>NUCLEOTIDE SEQUENCE [LARGE SCALE GENOMIC DNA]</scope>
    <source>
        <strain evidence="2 11">A4</strain>
        <strain evidence="6 10">C11</strain>
        <strain evidence="5 12">C13</strain>
        <strain evidence="4 13">C9</strain>
        <strain evidence="7 14">D1</strain>
        <strain evidence="3 9">S1</strain>
    </source>
</reference>
<dbReference type="AlphaFoldDB" id="A0A2L1CAS4"/>
<dbReference type="InterPro" id="IPR003795">
    <property type="entry name" value="DUF192"/>
</dbReference>
<dbReference type="Proteomes" id="UP000522365">
    <property type="component" value="Unassembled WGS sequence"/>
</dbReference>
<evidence type="ECO:0000313" key="12">
    <source>
        <dbReference type="Proteomes" id="UP000567099"/>
    </source>
</evidence>
<dbReference type="Proteomes" id="UP000590564">
    <property type="component" value="Unassembled WGS sequence"/>
</dbReference>
<dbReference type="EMBL" id="JACDUM010000006">
    <property type="protein sequence ID" value="MBA2861116.1"/>
    <property type="molecule type" value="Genomic_DNA"/>
</dbReference>
<dbReference type="EMBL" id="JACHEC010000005">
    <property type="protein sequence ID" value="MBB6402654.1"/>
    <property type="molecule type" value="Genomic_DNA"/>
</dbReference>
<evidence type="ECO:0000313" key="13">
    <source>
        <dbReference type="Proteomes" id="UP000568063"/>
    </source>
</evidence>
<dbReference type="Proteomes" id="UP000567099">
    <property type="component" value="Unassembled WGS sequence"/>
</dbReference>
<evidence type="ECO:0000313" key="2">
    <source>
        <dbReference type="EMBL" id="MBA2841325.1"/>
    </source>
</evidence>
<evidence type="ECO:0008006" key="15">
    <source>
        <dbReference type="Google" id="ProtNLM"/>
    </source>
</evidence>
<evidence type="ECO:0000313" key="7">
    <source>
        <dbReference type="EMBL" id="MBB6497822.1"/>
    </source>
</evidence>
<dbReference type="InterPro" id="IPR038695">
    <property type="entry name" value="Saro_0823-like_sf"/>
</dbReference>
<evidence type="ECO:0000313" key="8">
    <source>
        <dbReference type="Proteomes" id="UP000239462"/>
    </source>
</evidence>
<evidence type="ECO:0000313" key="5">
    <source>
        <dbReference type="EMBL" id="MBA2864956.1"/>
    </source>
</evidence>
<evidence type="ECO:0000313" key="14">
    <source>
        <dbReference type="Proteomes" id="UP000590564"/>
    </source>
</evidence>
<dbReference type="Proteomes" id="UP000568063">
    <property type="component" value="Unassembled WGS sequence"/>
</dbReference>
<dbReference type="EMBL" id="JACDUO010000005">
    <property type="protein sequence ID" value="MBA2864956.1"/>
    <property type="molecule type" value="Genomic_DNA"/>
</dbReference>
<accession>A0A2L1CAS4</accession>